<protein>
    <submittedName>
        <fullName evidence="2">Uncharacterized protein</fullName>
    </submittedName>
</protein>
<reference evidence="2" key="1">
    <citation type="submission" date="2022-07" db="EMBL/GenBank/DDBJ databases">
        <title>Genome Sequence of Agrocybe chaxingu.</title>
        <authorList>
            <person name="Buettner E."/>
        </authorList>
    </citation>
    <scope>NUCLEOTIDE SEQUENCE</scope>
    <source>
        <strain evidence="2">MP-N11</strain>
    </source>
</reference>
<keyword evidence="3" id="KW-1185">Reference proteome</keyword>
<dbReference type="EMBL" id="JANKHO010000471">
    <property type="protein sequence ID" value="KAJ3509514.1"/>
    <property type="molecule type" value="Genomic_DNA"/>
</dbReference>
<accession>A0A9W8MX43</accession>
<name>A0A9W8MX43_9AGAR</name>
<feature type="compositionally biased region" description="Basic and acidic residues" evidence="1">
    <location>
        <begin position="150"/>
        <end position="163"/>
    </location>
</feature>
<dbReference type="AlphaFoldDB" id="A0A9W8MX43"/>
<feature type="region of interest" description="Disordered" evidence="1">
    <location>
        <begin position="110"/>
        <end position="250"/>
    </location>
</feature>
<organism evidence="2 3">
    <name type="scientific">Agrocybe chaxingu</name>
    <dbReference type="NCBI Taxonomy" id="84603"/>
    <lineage>
        <taxon>Eukaryota</taxon>
        <taxon>Fungi</taxon>
        <taxon>Dikarya</taxon>
        <taxon>Basidiomycota</taxon>
        <taxon>Agaricomycotina</taxon>
        <taxon>Agaricomycetes</taxon>
        <taxon>Agaricomycetidae</taxon>
        <taxon>Agaricales</taxon>
        <taxon>Agaricineae</taxon>
        <taxon>Strophariaceae</taxon>
        <taxon>Agrocybe</taxon>
    </lineage>
</organism>
<evidence type="ECO:0000256" key="1">
    <source>
        <dbReference type="SAM" id="MobiDB-lite"/>
    </source>
</evidence>
<gene>
    <name evidence="2" type="ORF">NLJ89_g5185</name>
</gene>
<comment type="caution">
    <text evidence="2">The sequence shown here is derived from an EMBL/GenBank/DDBJ whole genome shotgun (WGS) entry which is preliminary data.</text>
</comment>
<evidence type="ECO:0000313" key="2">
    <source>
        <dbReference type="EMBL" id="KAJ3509514.1"/>
    </source>
</evidence>
<proteinExistence type="predicted"/>
<sequence>MPPLTSQMTIDFDDENWNVVYRGSDIDSDDSDDPAVFPGFGKEPMNHCVCTSEVPLSTPPSKMPPSARAADDTKWPPTPQWMKGKEEVTSSEVDTARLRMNIQRPYLPLRTMAGSCTGGSDQGRHPRGYEYCPPWPPTPEWMKRITGAQKSEEEIPASKDTAPHPESTLRLSQKGPSRRSERLATKRRKVEESAALPMSSNILAKKKKAGPSKGNKKSGKKKGKGKSRPAPEEQENCPSEPPRKRQKTRK</sequence>
<feature type="compositionally biased region" description="Basic residues" evidence="1">
    <location>
        <begin position="204"/>
        <end position="227"/>
    </location>
</feature>
<dbReference type="Proteomes" id="UP001148786">
    <property type="component" value="Unassembled WGS sequence"/>
</dbReference>
<feature type="compositionally biased region" description="Basic and acidic residues" evidence="1">
    <location>
        <begin position="178"/>
        <end position="192"/>
    </location>
</feature>
<evidence type="ECO:0000313" key="3">
    <source>
        <dbReference type="Proteomes" id="UP001148786"/>
    </source>
</evidence>
<feature type="region of interest" description="Disordered" evidence="1">
    <location>
        <begin position="55"/>
        <end position="96"/>
    </location>
</feature>